<feature type="coiled-coil region" evidence="7">
    <location>
        <begin position="359"/>
        <end position="386"/>
    </location>
</feature>
<dbReference type="SUPFAM" id="SSF48350">
    <property type="entry name" value="GTPase activation domain, GAP"/>
    <property type="match status" value="1"/>
</dbReference>
<dbReference type="GO" id="GO:0051056">
    <property type="term" value="P:regulation of small GTPase mediated signal transduction"/>
    <property type="evidence" value="ECO:0007669"/>
    <property type="project" value="UniProtKB-ARBA"/>
</dbReference>
<dbReference type="InterPro" id="IPR051025">
    <property type="entry name" value="RhoGAP"/>
</dbReference>
<keyword evidence="2" id="KW-0479">Metal-binding</keyword>
<dbReference type="SMART" id="SM00109">
    <property type="entry name" value="C1"/>
    <property type="match status" value="1"/>
</dbReference>
<dbReference type="GO" id="GO:0016020">
    <property type="term" value="C:membrane"/>
    <property type="evidence" value="ECO:0007669"/>
    <property type="project" value="TreeGrafter"/>
</dbReference>
<dbReference type="PANTHER" id="PTHR15228:SF18">
    <property type="entry name" value="RHO GTPASE-ACTIVATING PROTEIN 45"/>
    <property type="match status" value="1"/>
</dbReference>
<dbReference type="PROSITE" id="PS00479">
    <property type="entry name" value="ZF_DAG_PE_1"/>
    <property type="match status" value="1"/>
</dbReference>
<evidence type="ECO:0000256" key="4">
    <source>
        <dbReference type="ARBA" id="ARBA00022833"/>
    </source>
</evidence>
<dbReference type="GO" id="GO:0005096">
    <property type="term" value="F:GTPase activator activity"/>
    <property type="evidence" value="ECO:0007669"/>
    <property type="project" value="UniProtKB-KW"/>
</dbReference>
<dbReference type="GO" id="GO:0007165">
    <property type="term" value="P:signal transduction"/>
    <property type="evidence" value="ECO:0007669"/>
    <property type="project" value="InterPro"/>
</dbReference>
<dbReference type="SUPFAM" id="SSF103657">
    <property type="entry name" value="BAR/IMD domain-like"/>
    <property type="match status" value="1"/>
</dbReference>
<protein>
    <submittedName>
        <fullName evidence="12">Rho GTPase activating protein 45</fullName>
    </submittedName>
</protein>
<dbReference type="InterPro" id="IPR000198">
    <property type="entry name" value="RhoGAP_dom"/>
</dbReference>
<keyword evidence="1" id="KW-0343">GTPase activation</keyword>
<dbReference type="Gene3D" id="1.20.1270.60">
    <property type="entry name" value="Arfaptin homology (AH) domain/BAR domain"/>
    <property type="match status" value="1"/>
</dbReference>
<feature type="coiled-coil region" evidence="7">
    <location>
        <begin position="419"/>
        <end position="476"/>
    </location>
</feature>
<feature type="compositionally biased region" description="Low complexity" evidence="8">
    <location>
        <begin position="627"/>
        <end position="636"/>
    </location>
</feature>
<feature type="region of interest" description="Disordered" evidence="8">
    <location>
        <begin position="1"/>
        <end position="46"/>
    </location>
</feature>
<dbReference type="GO" id="GO:0008270">
    <property type="term" value="F:zinc ion binding"/>
    <property type="evidence" value="ECO:0007669"/>
    <property type="project" value="UniProtKB-KW"/>
</dbReference>
<dbReference type="Gene3D" id="1.10.555.10">
    <property type="entry name" value="Rho GTPase activation protein"/>
    <property type="match status" value="1"/>
</dbReference>
<organism evidence="12">
    <name type="scientific">Balaenoptera musculus</name>
    <name type="common">Blue whale</name>
    <dbReference type="NCBI Taxonomy" id="9771"/>
    <lineage>
        <taxon>Eukaryota</taxon>
        <taxon>Metazoa</taxon>
        <taxon>Chordata</taxon>
        <taxon>Craniata</taxon>
        <taxon>Vertebrata</taxon>
        <taxon>Euteleostomi</taxon>
        <taxon>Mammalia</taxon>
        <taxon>Eutheria</taxon>
        <taxon>Laurasiatheria</taxon>
        <taxon>Artiodactyla</taxon>
        <taxon>Whippomorpha</taxon>
        <taxon>Cetacea</taxon>
        <taxon>Mysticeti</taxon>
        <taxon>Balaenopteridae</taxon>
        <taxon>Balaenoptera</taxon>
    </lineage>
</organism>
<dbReference type="InterPro" id="IPR046349">
    <property type="entry name" value="C1-like_sf"/>
</dbReference>
<evidence type="ECO:0000256" key="5">
    <source>
        <dbReference type="ARBA" id="ARBA00023054"/>
    </source>
</evidence>
<evidence type="ECO:0000256" key="6">
    <source>
        <dbReference type="PROSITE-ProRule" id="PRU01077"/>
    </source>
</evidence>
<evidence type="ECO:0000256" key="2">
    <source>
        <dbReference type="ARBA" id="ARBA00022723"/>
    </source>
</evidence>
<evidence type="ECO:0000259" key="10">
    <source>
        <dbReference type="PROSITE" id="PS50238"/>
    </source>
</evidence>
<evidence type="ECO:0000259" key="9">
    <source>
        <dbReference type="PROSITE" id="PS50081"/>
    </source>
</evidence>
<dbReference type="AlphaFoldDB" id="A0A8C0D263"/>
<evidence type="ECO:0000313" key="12">
    <source>
        <dbReference type="Ensembl" id="ENSBMSP00010014896.1"/>
    </source>
</evidence>
<accession>A0A8C0D263</accession>
<dbReference type="InterPro" id="IPR054713">
    <property type="entry name" value="GMIP/FCHO2-like_FCH"/>
</dbReference>
<evidence type="ECO:0000259" key="11">
    <source>
        <dbReference type="PROSITE" id="PS51741"/>
    </source>
</evidence>
<dbReference type="PANTHER" id="PTHR15228">
    <property type="entry name" value="SPERMATHECAL PHYSIOLOGY VARIANT"/>
    <property type="match status" value="1"/>
</dbReference>
<dbReference type="FunFam" id="1.10.555.10:FF:000016">
    <property type="entry name" value="Rho GTPase activating protein 29"/>
    <property type="match status" value="1"/>
</dbReference>
<feature type="region of interest" description="Disordered" evidence="8">
    <location>
        <begin position="1042"/>
        <end position="1079"/>
    </location>
</feature>
<sequence>MFSRKKRELMKTPSISKKNRAGSPCPQPSGELPRRDGADAVSLAPSLEPPSVALNAKATGTLKRPTSLSRHASAAGFPLSGASTWTLGRGHRSPLSTASPAEGPIQGPCPDTVEDISHLLADVARFAEGLEKLKECVLREGEKWQGHRGLGGRQSWTQISQTLWGRAFHYECNNDSDKQEFEKALETIAVSFSSTVSEFLMGEVDSSILLSVPPGDPGQVSRDGLGAAARGQPGLRGVCPAGCLSPEAVDTLLQRCEGGVDAALQYAKNMAKYMKDLIGYLEKRSALEMDFAKGLQKIVQNCRQSVMQEPHMPLLSIYSLALEQDLEFGHGLVQALGTLQTQTFVQPLNLRRLEHEKRRKEIKESWHRAQRKLQEAESNLRKAKQGYVQRCEDHDKARFLVAKAEEEQAGAGPGAGGVASKTLDKRRRLEEEAKNKAEEEAMATYRTCVADAKTQKQELEDTKVTALRQIQEVIRQSDQTIKSATISYYQMMHMQTAPLPVHFHMLCESSKLYDPGQQYASHVRQLQRGEEPDVHYDFEPHVSANAWSPVLRARKGSFNVSDAAVAEAAGCPPEEGGLGDGELAKERRGGRGHQVHKSWPIAISDSDASLDPSPGSGEGAWPKFERMSSSGTMSSSEELADQEGSTGASAFDQDDLNGMAPELPVAMPRGPFRHVGLSKAARTHRLRKLRTPAKCRECNSYVYFQGAECEECCLACHKKCLETLAIQCGHKKLQGRLQLFGQDFSQAARSTPDGVPFIVKKCVFEIEQRALRTKGIYRVNGVKTRVEKLCQAFENGKELVELSQASPHDISNVLKLYLRQLPEPLISFRLYHELVGLAKDSLKAEAEAKAATRGRPDVTEREAVAVAMAGRLRELLRDLPPENWATLQYLMRHLRRIVEVEQDNKMTPGNLGIVFGPTLLRPRPTEATVSLSSLVDYPHQACILETLITHYSLVFEEEPEVASGCQDVTSNQGAEVVVQEPYPEVSGGAAFPLLEEAEDGGLEPHAASNDSDSELEEASDLPSPAGGAALHRLGFLEKLGSEAGAEGGRDSRSGSEEQLGTATGEGEDGPGPGVWEDLGEEPVQRLAEHNTNQCNNVAAARLPAVRLRGGRLAGGAGWERRPEFV</sequence>
<evidence type="ECO:0000256" key="3">
    <source>
        <dbReference type="ARBA" id="ARBA00022771"/>
    </source>
</evidence>
<feature type="region of interest" description="Disordered" evidence="8">
    <location>
        <begin position="62"/>
        <end position="108"/>
    </location>
</feature>
<evidence type="ECO:0000256" key="7">
    <source>
        <dbReference type="SAM" id="Coils"/>
    </source>
</evidence>
<evidence type="ECO:0000256" key="8">
    <source>
        <dbReference type="SAM" id="MobiDB-lite"/>
    </source>
</evidence>
<dbReference type="Pfam" id="PF22699">
    <property type="entry name" value="GMIP-like_FCH"/>
    <property type="match status" value="1"/>
</dbReference>
<dbReference type="PROSITE" id="PS50238">
    <property type="entry name" value="RHOGAP"/>
    <property type="match status" value="1"/>
</dbReference>
<keyword evidence="3" id="KW-0863">Zinc-finger</keyword>
<keyword evidence="5 6" id="KW-0175">Coiled coil</keyword>
<proteinExistence type="predicted"/>
<gene>
    <name evidence="12" type="primary">ARHGAP45</name>
</gene>
<dbReference type="InterPro" id="IPR008936">
    <property type="entry name" value="Rho_GTPase_activation_prot"/>
</dbReference>
<dbReference type="SMART" id="SM00324">
    <property type="entry name" value="RhoGAP"/>
    <property type="match status" value="1"/>
</dbReference>
<dbReference type="InterPro" id="IPR001060">
    <property type="entry name" value="FCH_dom"/>
</dbReference>
<feature type="region of interest" description="Disordered" evidence="8">
    <location>
        <begin position="569"/>
        <end position="671"/>
    </location>
</feature>
<dbReference type="PROSITE" id="PS50081">
    <property type="entry name" value="ZF_DAG_PE_2"/>
    <property type="match status" value="1"/>
</dbReference>
<evidence type="ECO:0000256" key="1">
    <source>
        <dbReference type="ARBA" id="ARBA00022468"/>
    </source>
</evidence>
<reference evidence="12" key="1">
    <citation type="submission" date="2023-09" db="UniProtKB">
        <authorList>
            <consortium name="Ensembl"/>
        </authorList>
    </citation>
    <scope>IDENTIFICATION</scope>
</reference>
<dbReference type="InterPro" id="IPR002219">
    <property type="entry name" value="PKC_DAG/PE"/>
</dbReference>
<dbReference type="InterPro" id="IPR027267">
    <property type="entry name" value="AH/BAR_dom_sf"/>
</dbReference>
<dbReference type="Pfam" id="PF00620">
    <property type="entry name" value="RhoGAP"/>
    <property type="match status" value="1"/>
</dbReference>
<feature type="domain" description="F-BAR" evidence="11">
    <location>
        <begin position="247"/>
        <end position="518"/>
    </location>
</feature>
<name>A0A8C0D263_BALMU</name>
<dbReference type="GO" id="GO:0005829">
    <property type="term" value="C:cytosol"/>
    <property type="evidence" value="ECO:0007669"/>
    <property type="project" value="UniProtKB-ARBA"/>
</dbReference>
<dbReference type="GeneTree" id="ENSGT00950000183110"/>
<feature type="domain" description="Rho-GAP" evidence="10">
    <location>
        <begin position="742"/>
        <end position="955"/>
    </location>
</feature>
<keyword evidence="4" id="KW-0862">Zinc</keyword>
<feature type="domain" description="Phorbol-ester/DAG-type" evidence="9">
    <location>
        <begin position="683"/>
        <end position="728"/>
    </location>
</feature>
<dbReference type="PROSITE" id="PS51741">
    <property type="entry name" value="F_BAR"/>
    <property type="match status" value="1"/>
</dbReference>
<dbReference type="SMART" id="SM00055">
    <property type="entry name" value="FCH"/>
    <property type="match status" value="1"/>
</dbReference>
<feature type="region of interest" description="Disordered" evidence="8">
    <location>
        <begin position="1001"/>
        <end position="1027"/>
    </location>
</feature>
<dbReference type="Ensembl" id="ENSBMST00010016496.1">
    <property type="protein sequence ID" value="ENSBMSP00010014896.1"/>
    <property type="gene ID" value="ENSBMSG00010010720.1"/>
</dbReference>
<dbReference type="InterPro" id="IPR031160">
    <property type="entry name" value="F_BAR_dom"/>
</dbReference>
<dbReference type="CDD" id="cd20816">
    <property type="entry name" value="C1_GMIP-like"/>
    <property type="match status" value="1"/>
</dbReference>
<dbReference type="SUPFAM" id="SSF57889">
    <property type="entry name" value="Cysteine-rich domain"/>
    <property type="match status" value="1"/>
</dbReference>